<dbReference type="Gene3D" id="3.40.50.720">
    <property type="entry name" value="NAD(P)-binding Rossmann-like Domain"/>
    <property type="match status" value="1"/>
</dbReference>
<dbReference type="InterPro" id="IPR000683">
    <property type="entry name" value="Gfo/Idh/MocA-like_OxRdtase_N"/>
</dbReference>
<name>A0A0G0URJ2_9BACT</name>
<dbReference type="Pfam" id="PF22725">
    <property type="entry name" value="GFO_IDH_MocA_C3"/>
    <property type="match status" value="1"/>
</dbReference>
<evidence type="ECO:0000313" key="4">
    <source>
        <dbReference type="Proteomes" id="UP000034676"/>
    </source>
</evidence>
<dbReference type="EMBL" id="LCAO01000013">
    <property type="protein sequence ID" value="KKR91379.1"/>
    <property type="molecule type" value="Genomic_DNA"/>
</dbReference>
<feature type="domain" description="GFO/IDH/MocA-like oxidoreductase" evidence="2">
    <location>
        <begin position="132"/>
        <end position="240"/>
    </location>
</feature>
<protein>
    <submittedName>
        <fullName evidence="3">Oxidoreductase</fullName>
    </submittedName>
</protein>
<dbReference type="Gene3D" id="3.30.360.10">
    <property type="entry name" value="Dihydrodipicolinate Reductase, domain 2"/>
    <property type="match status" value="1"/>
</dbReference>
<organism evidence="3 4">
    <name type="scientific">Candidatus Woesebacteria bacterium GW2011_GWA1_41_13b</name>
    <dbReference type="NCBI Taxonomy" id="1618555"/>
    <lineage>
        <taxon>Bacteria</taxon>
        <taxon>Candidatus Woeseibacteriota</taxon>
    </lineage>
</organism>
<dbReference type="GO" id="GO:0000166">
    <property type="term" value="F:nucleotide binding"/>
    <property type="evidence" value="ECO:0007669"/>
    <property type="project" value="InterPro"/>
</dbReference>
<sequence length="318" mass="35747">MKKITVAVVGLGNMGKHHARVYAQLKNIQLVAVCDANVKRANEFGNMYRVPSFIDYKQLVSSFPKLTIASVAVPTDFHEKVAVFFLKNKTHVLLEKPIAKNMHSARRIFAAARANNVKIMVGHVERFNPAVLALKQLIDKGKLGNIVSLIAKRVGIFPPAVSDTNVFLDLAIHDVDIINFLLGEHPVKIYKHKEKSHTTVQEDSGELFLLYKHAAAFVQVNWVTPVKIRSVSVTGTRGYAELDYITQELIFHKTKVKKRYDTYAEFLQLSRAKTKKIPIEHAEPLQKEIECFINAVKNDGNVPIAEEEILNSLAICLK</sequence>
<proteinExistence type="predicted"/>
<dbReference type="SUPFAM" id="SSF51735">
    <property type="entry name" value="NAD(P)-binding Rossmann-fold domains"/>
    <property type="match status" value="1"/>
</dbReference>
<dbReference type="PANTHER" id="PTHR43377">
    <property type="entry name" value="BILIVERDIN REDUCTASE A"/>
    <property type="match status" value="1"/>
</dbReference>
<dbReference type="InterPro" id="IPR051450">
    <property type="entry name" value="Gfo/Idh/MocA_Oxidoreductases"/>
</dbReference>
<dbReference type="SUPFAM" id="SSF55347">
    <property type="entry name" value="Glyceraldehyde-3-phosphate dehydrogenase-like, C-terminal domain"/>
    <property type="match status" value="1"/>
</dbReference>
<dbReference type="Pfam" id="PF01408">
    <property type="entry name" value="GFO_IDH_MocA"/>
    <property type="match status" value="1"/>
</dbReference>
<dbReference type="InterPro" id="IPR055170">
    <property type="entry name" value="GFO_IDH_MocA-like_dom"/>
</dbReference>
<dbReference type="InterPro" id="IPR036291">
    <property type="entry name" value="NAD(P)-bd_dom_sf"/>
</dbReference>
<evidence type="ECO:0000259" key="2">
    <source>
        <dbReference type="Pfam" id="PF22725"/>
    </source>
</evidence>
<feature type="domain" description="Gfo/Idh/MocA-like oxidoreductase N-terminal" evidence="1">
    <location>
        <begin position="4"/>
        <end position="123"/>
    </location>
</feature>
<dbReference type="PANTHER" id="PTHR43377:SF1">
    <property type="entry name" value="BILIVERDIN REDUCTASE A"/>
    <property type="match status" value="1"/>
</dbReference>
<dbReference type="Proteomes" id="UP000034676">
    <property type="component" value="Unassembled WGS sequence"/>
</dbReference>
<dbReference type="AlphaFoldDB" id="A0A0G0URJ2"/>
<gene>
    <name evidence="3" type="ORF">UU42_C0013G0010</name>
</gene>
<evidence type="ECO:0000259" key="1">
    <source>
        <dbReference type="Pfam" id="PF01408"/>
    </source>
</evidence>
<evidence type="ECO:0000313" key="3">
    <source>
        <dbReference type="EMBL" id="KKR91379.1"/>
    </source>
</evidence>
<reference evidence="3 4" key="1">
    <citation type="journal article" date="2015" name="Nature">
        <title>rRNA introns, odd ribosomes, and small enigmatic genomes across a large radiation of phyla.</title>
        <authorList>
            <person name="Brown C.T."/>
            <person name="Hug L.A."/>
            <person name="Thomas B.C."/>
            <person name="Sharon I."/>
            <person name="Castelle C.J."/>
            <person name="Singh A."/>
            <person name="Wilkins M.J."/>
            <person name="Williams K.H."/>
            <person name="Banfield J.F."/>
        </authorList>
    </citation>
    <scope>NUCLEOTIDE SEQUENCE [LARGE SCALE GENOMIC DNA]</scope>
</reference>
<accession>A0A0G0URJ2</accession>
<comment type="caution">
    <text evidence="3">The sequence shown here is derived from an EMBL/GenBank/DDBJ whole genome shotgun (WGS) entry which is preliminary data.</text>
</comment>